<feature type="compositionally biased region" description="Acidic residues" evidence="2">
    <location>
        <begin position="267"/>
        <end position="281"/>
    </location>
</feature>
<dbReference type="PANTHER" id="PTHR12790:SF0">
    <property type="entry name" value="RNA POLYMERASE I-SPECIFIC TRANSCRIPTION INITIATION FACTOR RRN3-RELATED"/>
    <property type="match status" value="1"/>
</dbReference>
<keyword evidence="4" id="KW-1185">Reference proteome</keyword>
<evidence type="ECO:0000313" key="3">
    <source>
        <dbReference type="EMBL" id="MES1921857.1"/>
    </source>
</evidence>
<dbReference type="InterPro" id="IPR007991">
    <property type="entry name" value="RNA_pol_I_trans_ini_fac_RRN3"/>
</dbReference>
<comment type="similarity">
    <text evidence="1">Belongs to the RRN3 family.</text>
</comment>
<protein>
    <submittedName>
        <fullName evidence="3">DNA independent RNA polymerase I transcription factor</fullName>
    </submittedName>
</protein>
<proteinExistence type="inferred from homology"/>
<dbReference type="PANTHER" id="PTHR12790">
    <property type="entry name" value="TRANSCRIPTION INITIATION FACTOR IA RRN3"/>
    <property type="match status" value="1"/>
</dbReference>
<organism evidence="3 4">
    <name type="scientific">Bonamia ostreae</name>
    <dbReference type="NCBI Taxonomy" id="126728"/>
    <lineage>
        <taxon>Eukaryota</taxon>
        <taxon>Sar</taxon>
        <taxon>Rhizaria</taxon>
        <taxon>Endomyxa</taxon>
        <taxon>Ascetosporea</taxon>
        <taxon>Haplosporida</taxon>
        <taxon>Bonamia</taxon>
    </lineage>
</organism>
<sequence length="287" mass="33958">SHSRNIFCHKKSTLFYYKNLKLNFSQFVVFIVTNFHTDYPEKFIRLLIDRIVDKNKTTTTRKNSALYLASYIVRAKFLKPTIIFKSLNVLVELALFYSENTKFCNLPIFYSICESIFHIFIYRHNLLSESGEIEKMSKDLLKIISNEPKILRHCSRNIVIAFSVFSTATNLFDCFSVLLCQFRYFCRNKSNSFRFSDQLKKAGLNQENGPRDFICQNETYFPFDLNKQTFEAKDLKFLFKFEEFYSDDKNLQSDLICVLDQQMNENEGSDDENEAMEESDVMEIHFD</sequence>
<gene>
    <name evidence="3" type="primary">RRN3</name>
    <name evidence="3" type="ORF">MHBO_003393</name>
</gene>
<feature type="region of interest" description="Disordered" evidence="2">
    <location>
        <begin position="265"/>
        <end position="287"/>
    </location>
</feature>
<name>A0ABV2AQ97_9EUKA</name>
<evidence type="ECO:0000256" key="1">
    <source>
        <dbReference type="ARBA" id="ARBA00010098"/>
    </source>
</evidence>
<comment type="caution">
    <text evidence="3">The sequence shown here is derived from an EMBL/GenBank/DDBJ whole genome shotgun (WGS) entry which is preliminary data.</text>
</comment>
<dbReference type="Pfam" id="PF05327">
    <property type="entry name" value="RRN3"/>
    <property type="match status" value="1"/>
</dbReference>
<feature type="non-terminal residue" evidence="3">
    <location>
        <position position="1"/>
    </location>
</feature>
<accession>A0ABV2AQ97</accession>
<reference evidence="3 4" key="1">
    <citation type="journal article" date="2024" name="BMC Biol.">
        <title>Comparative genomics of Ascetosporea gives new insight into the evolutionary basis for animal parasitism in Rhizaria.</title>
        <authorList>
            <person name="Hiltunen Thoren M."/>
            <person name="Onut-Brannstrom I."/>
            <person name="Alfjorden A."/>
            <person name="Peckova H."/>
            <person name="Swords F."/>
            <person name="Hooper C."/>
            <person name="Holzer A.S."/>
            <person name="Bass D."/>
            <person name="Burki F."/>
        </authorList>
    </citation>
    <scope>NUCLEOTIDE SEQUENCE [LARGE SCALE GENOMIC DNA]</scope>
    <source>
        <strain evidence="3">20-A016</strain>
    </source>
</reference>
<evidence type="ECO:0000256" key="2">
    <source>
        <dbReference type="SAM" id="MobiDB-lite"/>
    </source>
</evidence>
<dbReference type="EMBL" id="JBDODL010001862">
    <property type="protein sequence ID" value="MES1921857.1"/>
    <property type="molecule type" value="Genomic_DNA"/>
</dbReference>
<dbReference type="Proteomes" id="UP001439008">
    <property type="component" value="Unassembled WGS sequence"/>
</dbReference>
<evidence type="ECO:0000313" key="4">
    <source>
        <dbReference type="Proteomes" id="UP001439008"/>
    </source>
</evidence>